<dbReference type="InterPro" id="IPR012337">
    <property type="entry name" value="RNaseH-like_sf"/>
</dbReference>
<accession>A0AAQ3UF46</accession>
<organism evidence="2 3">
    <name type="scientific">Paspalum notatum var. saurae</name>
    <dbReference type="NCBI Taxonomy" id="547442"/>
    <lineage>
        <taxon>Eukaryota</taxon>
        <taxon>Viridiplantae</taxon>
        <taxon>Streptophyta</taxon>
        <taxon>Embryophyta</taxon>
        <taxon>Tracheophyta</taxon>
        <taxon>Spermatophyta</taxon>
        <taxon>Magnoliopsida</taxon>
        <taxon>Liliopsida</taxon>
        <taxon>Poales</taxon>
        <taxon>Poaceae</taxon>
        <taxon>PACMAD clade</taxon>
        <taxon>Panicoideae</taxon>
        <taxon>Andropogonodae</taxon>
        <taxon>Paspaleae</taxon>
        <taxon>Paspalinae</taxon>
        <taxon>Paspalum</taxon>
    </lineage>
</organism>
<feature type="non-terminal residue" evidence="2">
    <location>
        <position position="265"/>
    </location>
</feature>
<evidence type="ECO:0000259" key="1">
    <source>
        <dbReference type="Pfam" id="PF05699"/>
    </source>
</evidence>
<dbReference type="InterPro" id="IPR008906">
    <property type="entry name" value="HATC_C_dom"/>
</dbReference>
<dbReference type="PANTHER" id="PTHR23272:SF184">
    <property type="entry name" value="OS03G0311250 PROTEIN"/>
    <property type="match status" value="1"/>
</dbReference>
<dbReference type="SUPFAM" id="SSF53098">
    <property type="entry name" value="Ribonuclease H-like"/>
    <property type="match status" value="1"/>
</dbReference>
<evidence type="ECO:0000313" key="2">
    <source>
        <dbReference type="EMBL" id="WVZ89002.1"/>
    </source>
</evidence>
<dbReference type="GO" id="GO:0046983">
    <property type="term" value="F:protein dimerization activity"/>
    <property type="evidence" value="ECO:0007669"/>
    <property type="project" value="InterPro"/>
</dbReference>
<name>A0AAQ3UF46_PASNO</name>
<dbReference type="AlphaFoldDB" id="A0AAQ3UF46"/>
<proteinExistence type="predicted"/>
<dbReference type="Proteomes" id="UP001341281">
    <property type="component" value="Chromosome 08"/>
</dbReference>
<protein>
    <recommendedName>
        <fullName evidence="1">HAT C-terminal dimerisation domain-containing protein</fullName>
    </recommendedName>
</protein>
<reference evidence="2 3" key="1">
    <citation type="submission" date="2024-02" db="EMBL/GenBank/DDBJ databases">
        <title>High-quality chromosome-scale genome assembly of Pensacola bahiagrass (Paspalum notatum Flugge var. saurae).</title>
        <authorList>
            <person name="Vega J.M."/>
            <person name="Podio M."/>
            <person name="Orjuela J."/>
            <person name="Siena L.A."/>
            <person name="Pessino S.C."/>
            <person name="Combes M.C."/>
            <person name="Mariac C."/>
            <person name="Albertini E."/>
            <person name="Pupilli F."/>
            <person name="Ortiz J.P.A."/>
            <person name="Leblanc O."/>
        </authorList>
    </citation>
    <scope>NUCLEOTIDE SEQUENCE [LARGE SCALE GENOMIC DNA]</scope>
    <source>
        <strain evidence="2">R1</strain>
        <tissue evidence="2">Leaf</tissue>
    </source>
</reference>
<dbReference type="EMBL" id="CP144752">
    <property type="protein sequence ID" value="WVZ89002.1"/>
    <property type="molecule type" value="Genomic_DNA"/>
</dbReference>
<keyword evidence="3" id="KW-1185">Reference proteome</keyword>
<gene>
    <name evidence="2" type="ORF">U9M48_035466</name>
</gene>
<dbReference type="Pfam" id="PF05699">
    <property type="entry name" value="Dimer_Tnp_hAT"/>
    <property type="match status" value="1"/>
</dbReference>
<evidence type="ECO:0000313" key="3">
    <source>
        <dbReference type="Proteomes" id="UP001341281"/>
    </source>
</evidence>
<sequence length="265" mass="30268">MGVRPRKFGLNMDVRWNSTYLMLKHLLPYKETFDIFLTTQYPRKPDDPELLTPAHWYVAAKLFEFLELFHDATVSLSVRLQRPTAPTTSTGKRRQNWGMIYADDPGSEFSIPSSAPTTNMSRATSVSALLQAAISGGLNSLETELTSYLDSDTLQKFDDDFNLLNRWHEHKLTYPVLSILARDVISILFLQYLQNLLSVCVAGSLRNVVDVSAQKWLRCSSASKIGSWVMPDCSTLWRTRTWKLLLRICILMLSLMLRLRMSPEA</sequence>
<dbReference type="PANTHER" id="PTHR23272">
    <property type="entry name" value="BED FINGER-RELATED"/>
    <property type="match status" value="1"/>
</dbReference>
<feature type="domain" description="HAT C-terminal dimerisation" evidence="1">
    <location>
        <begin position="144"/>
        <end position="188"/>
    </location>
</feature>